<keyword evidence="2" id="KW-0274">FAD</keyword>
<dbReference type="SUPFAM" id="SSF51905">
    <property type="entry name" value="FAD/NAD(P)-binding domain"/>
    <property type="match status" value="1"/>
</dbReference>
<sequence length="632" mass="69256">MNMSIPLNGIYQIPSLPDYQVPTAPCSSPYVSGLTLMDVCSGNNTSLFLNMLNTLITYNTIINGVCDRITPLTRGFGTYDFIVVGGGAAGPVVAARLSEIDNWNVLLVEAGPDEPAGTQVPSNLLLFLGTDLDWNYTTTNELHACLNNNGSCRWPRGKNLGGCTSHHGMAYHRGHAMDYTRWVEMGNAGWSWQEVLPYFFKSEDNKEIGRVRAQDHGTGGPMTVERFPWQPQFAWDVMSGAQEVGLGVTEDLVGPKITGFTVAQTISRNGVRLSAPRAFLWPHRNRPNLHVALNATVTKINTKKYGSNVVATGINFVMNGHKYTVNAKKEVILSAGTINSPQLLLLSGIGPKSQLNNMKISTVVDLPGVGENLHNHQSYGVDFTLKQPKKDELNNNSAALYIYNQTGPMSSTGLAQLTGILVSNYTTADDPDIQVFFSGFQAVCNTGNRIADLISYDNKETVRFTSVNLHPRSRGRITLASNNPLSPPNIWGNDLAEPIDRAIVYQGIQKILKLSKAKALKKYGLKRINQDVPECAQYKKGSTEHWDCQIQYNTRPENHQAGTCKMGPTVDPMAVVSPDLKVYGVNGLRVADASIMPQMVSGNPVATVNMIGERVADFIKRDYKVIDTHVII</sequence>
<dbReference type="Gene3D" id="3.30.560.10">
    <property type="entry name" value="Glucose Oxidase, domain 3"/>
    <property type="match status" value="1"/>
</dbReference>
<dbReference type="PANTHER" id="PTHR11552">
    <property type="entry name" value="GLUCOSE-METHANOL-CHOLINE GMC OXIDOREDUCTASE"/>
    <property type="match status" value="1"/>
</dbReference>
<feature type="binding site" evidence="2">
    <location>
        <position position="297"/>
    </location>
    <ligand>
        <name>FAD</name>
        <dbReference type="ChEBI" id="CHEBI:57692"/>
    </ligand>
</feature>
<evidence type="ECO:0000256" key="2">
    <source>
        <dbReference type="PIRSR" id="PIRSR000137-2"/>
    </source>
</evidence>
<reference evidence="4" key="1">
    <citation type="submission" date="2024-04" db="EMBL/GenBank/DDBJ databases">
        <authorList>
            <consortium name="Molecular Ecology Group"/>
        </authorList>
    </citation>
    <scope>NUCLEOTIDE SEQUENCE</scope>
</reference>
<dbReference type="PANTHER" id="PTHR11552:SF217">
    <property type="entry name" value="GLUCOSE DEHYDROGENASE [FAD, QUINONE]"/>
    <property type="match status" value="1"/>
</dbReference>
<keyword evidence="5" id="KW-1185">Reference proteome</keyword>
<dbReference type="Pfam" id="PF05199">
    <property type="entry name" value="GMC_oxred_C"/>
    <property type="match status" value="1"/>
</dbReference>
<gene>
    <name evidence="4" type="ORF">LPLAT_LOCUS12642</name>
</gene>
<dbReference type="GO" id="GO:0050660">
    <property type="term" value="F:flavin adenine dinucleotide binding"/>
    <property type="evidence" value="ECO:0007669"/>
    <property type="project" value="InterPro"/>
</dbReference>
<evidence type="ECO:0000259" key="3">
    <source>
        <dbReference type="PROSITE" id="PS00624"/>
    </source>
</evidence>
<keyword evidence="2" id="KW-0285">Flavoprotein</keyword>
<comment type="cofactor">
    <cofactor evidence="2">
        <name>FAD</name>
        <dbReference type="ChEBI" id="CHEBI:57692"/>
    </cofactor>
</comment>
<protein>
    <recommendedName>
        <fullName evidence="3">Glucose-methanol-choline oxidoreductase N-terminal domain-containing protein</fullName>
    </recommendedName>
</protein>
<accession>A0AAV2P746</accession>
<dbReference type="InterPro" id="IPR000172">
    <property type="entry name" value="GMC_OxRdtase_N"/>
</dbReference>
<dbReference type="InterPro" id="IPR012132">
    <property type="entry name" value="GMC_OxRdtase"/>
</dbReference>
<evidence type="ECO:0000313" key="5">
    <source>
        <dbReference type="Proteomes" id="UP001497644"/>
    </source>
</evidence>
<dbReference type="SUPFAM" id="SSF54373">
    <property type="entry name" value="FAD-linked reductases, C-terminal domain"/>
    <property type="match status" value="1"/>
</dbReference>
<evidence type="ECO:0000256" key="1">
    <source>
        <dbReference type="ARBA" id="ARBA00010790"/>
    </source>
</evidence>
<name>A0AAV2P746_9HYME</name>
<dbReference type="PIRSF" id="PIRSF000137">
    <property type="entry name" value="Alcohol_oxidase"/>
    <property type="match status" value="1"/>
</dbReference>
<dbReference type="InterPro" id="IPR007867">
    <property type="entry name" value="GMC_OxRtase_C"/>
</dbReference>
<feature type="domain" description="Glucose-methanol-choline oxidoreductase N-terminal" evidence="3">
    <location>
        <begin position="336"/>
        <end position="350"/>
    </location>
</feature>
<dbReference type="Proteomes" id="UP001497644">
    <property type="component" value="Chromosome 7"/>
</dbReference>
<dbReference type="Pfam" id="PF00732">
    <property type="entry name" value="GMC_oxred_N"/>
    <property type="match status" value="1"/>
</dbReference>
<proteinExistence type="inferred from homology"/>
<dbReference type="Gene3D" id="3.50.50.60">
    <property type="entry name" value="FAD/NAD(P)-binding domain"/>
    <property type="match status" value="1"/>
</dbReference>
<dbReference type="EMBL" id="OZ034830">
    <property type="protein sequence ID" value="CAL1687430.1"/>
    <property type="molecule type" value="Genomic_DNA"/>
</dbReference>
<dbReference type="PROSITE" id="PS00624">
    <property type="entry name" value="GMC_OXRED_2"/>
    <property type="match status" value="1"/>
</dbReference>
<comment type="similarity">
    <text evidence="1">Belongs to the GMC oxidoreductase family.</text>
</comment>
<organism evidence="4 5">
    <name type="scientific">Lasius platythorax</name>
    <dbReference type="NCBI Taxonomy" id="488582"/>
    <lineage>
        <taxon>Eukaryota</taxon>
        <taxon>Metazoa</taxon>
        <taxon>Ecdysozoa</taxon>
        <taxon>Arthropoda</taxon>
        <taxon>Hexapoda</taxon>
        <taxon>Insecta</taxon>
        <taxon>Pterygota</taxon>
        <taxon>Neoptera</taxon>
        <taxon>Endopterygota</taxon>
        <taxon>Hymenoptera</taxon>
        <taxon>Apocrita</taxon>
        <taxon>Aculeata</taxon>
        <taxon>Formicoidea</taxon>
        <taxon>Formicidae</taxon>
        <taxon>Formicinae</taxon>
        <taxon>Lasius</taxon>
        <taxon>Lasius</taxon>
    </lineage>
</organism>
<dbReference type="AlphaFoldDB" id="A0AAV2P746"/>
<dbReference type="InterPro" id="IPR036188">
    <property type="entry name" value="FAD/NAD-bd_sf"/>
</dbReference>
<dbReference type="GO" id="GO:0016614">
    <property type="term" value="F:oxidoreductase activity, acting on CH-OH group of donors"/>
    <property type="evidence" value="ECO:0007669"/>
    <property type="project" value="InterPro"/>
</dbReference>
<evidence type="ECO:0000313" key="4">
    <source>
        <dbReference type="EMBL" id="CAL1687430.1"/>
    </source>
</evidence>